<dbReference type="PROSITE" id="PS50850">
    <property type="entry name" value="MFS"/>
    <property type="match status" value="1"/>
</dbReference>
<evidence type="ECO:0000256" key="5">
    <source>
        <dbReference type="SAM" id="Phobius"/>
    </source>
</evidence>
<gene>
    <name evidence="7" type="ORF">BKA19_0606</name>
</gene>
<reference evidence="7 8" key="1">
    <citation type="submission" date="2019-02" db="EMBL/GenBank/DDBJ databases">
        <title>Sequencing the genomes of 1000 actinobacteria strains.</title>
        <authorList>
            <person name="Klenk H.-P."/>
        </authorList>
    </citation>
    <scope>NUCLEOTIDE SEQUENCE [LARGE SCALE GENOMIC DNA]</scope>
    <source>
        <strain evidence="7 8">DSM 44509</strain>
    </source>
</reference>
<evidence type="ECO:0000256" key="2">
    <source>
        <dbReference type="ARBA" id="ARBA00022692"/>
    </source>
</evidence>
<feature type="transmembrane region" description="Helical" evidence="5">
    <location>
        <begin position="308"/>
        <end position="330"/>
    </location>
</feature>
<feature type="domain" description="Major facilitator superfamily (MFS) profile" evidence="6">
    <location>
        <begin position="1"/>
        <end position="360"/>
    </location>
</feature>
<dbReference type="PANTHER" id="PTHR23527">
    <property type="entry name" value="BLL3282 PROTEIN"/>
    <property type="match status" value="1"/>
</dbReference>
<organism evidence="7 8">
    <name type="scientific">Blastococcus saxobsidens</name>
    <dbReference type="NCBI Taxonomy" id="138336"/>
    <lineage>
        <taxon>Bacteria</taxon>
        <taxon>Bacillati</taxon>
        <taxon>Actinomycetota</taxon>
        <taxon>Actinomycetes</taxon>
        <taxon>Geodermatophilales</taxon>
        <taxon>Geodermatophilaceae</taxon>
        <taxon>Blastococcus</taxon>
    </lineage>
</organism>
<dbReference type="SUPFAM" id="SSF103473">
    <property type="entry name" value="MFS general substrate transporter"/>
    <property type="match status" value="1"/>
</dbReference>
<dbReference type="InterPro" id="IPR020846">
    <property type="entry name" value="MFS_dom"/>
</dbReference>
<accession>A0A4Q7Y2E4</accession>
<evidence type="ECO:0000256" key="3">
    <source>
        <dbReference type="ARBA" id="ARBA00022989"/>
    </source>
</evidence>
<keyword evidence="3 5" id="KW-1133">Transmembrane helix</keyword>
<dbReference type="InterPro" id="IPR036259">
    <property type="entry name" value="MFS_trans_sf"/>
</dbReference>
<keyword evidence="4 5" id="KW-0472">Membrane</keyword>
<feature type="transmembrane region" description="Helical" evidence="5">
    <location>
        <begin position="74"/>
        <end position="91"/>
    </location>
</feature>
<dbReference type="PANTHER" id="PTHR23527:SF1">
    <property type="entry name" value="BLL3282 PROTEIN"/>
    <property type="match status" value="1"/>
</dbReference>
<feature type="transmembrane region" description="Helical" evidence="5">
    <location>
        <begin position="271"/>
        <end position="296"/>
    </location>
</feature>
<dbReference type="Gene3D" id="1.20.1250.20">
    <property type="entry name" value="MFS general substrate transporter like domains"/>
    <property type="match status" value="2"/>
</dbReference>
<feature type="transmembrane region" description="Helical" evidence="5">
    <location>
        <begin position="183"/>
        <end position="205"/>
    </location>
</feature>
<keyword evidence="8" id="KW-1185">Reference proteome</keyword>
<dbReference type="GO" id="GO:0005886">
    <property type="term" value="C:plasma membrane"/>
    <property type="evidence" value="ECO:0007669"/>
    <property type="project" value="UniProtKB-SubCell"/>
</dbReference>
<dbReference type="Pfam" id="PF07690">
    <property type="entry name" value="MFS_1"/>
    <property type="match status" value="2"/>
</dbReference>
<evidence type="ECO:0000313" key="8">
    <source>
        <dbReference type="Proteomes" id="UP000292507"/>
    </source>
</evidence>
<evidence type="ECO:0000313" key="7">
    <source>
        <dbReference type="EMBL" id="RZU30970.1"/>
    </source>
</evidence>
<comment type="subcellular location">
    <subcellularLocation>
        <location evidence="1">Cell membrane</location>
        <topology evidence="1">Multi-pass membrane protein</topology>
    </subcellularLocation>
</comment>
<dbReference type="InterPro" id="IPR052952">
    <property type="entry name" value="MFS-Transporter"/>
</dbReference>
<comment type="caution">
    <text evidence="7">The sequence shown here is derived from an EMBL/GenBank/DDBJ whole genome shotgun (WGS) entry which is preliminary data.</text>
</comment>
<dbReference type="EMBL" id="SHKV01000001">
    <property type="protein sequence ID" value="RZU30970.1"/>
    <property type="molecule type" value="Genomic_DNA"/>
</dbReference>
<keyword evidence="2 5" id="KW-0812">Transmembrane</keyword>
<dbReference type="RefSeq" id="WP_249027822.1">
    <property type="nucleotide sequence ID" value="NZ_POQT01000015.1"/>
</dbReference>
<feature type="transmembrane region" description="Helical" evidence="5">
    <location>
        <begin position="336"/>
        <end position="355"/>
    </location>
</feature>
<feature type="transmembrane region" description="Helical" evidence="5">
    <location>
        <begin position="247"/>
        <end position="265"/>
    </location>
</feature>
<dbReference type="AlphaFoldDB" id="A0A4Q7Y2E4"/>
<sequence length="381" mass="37877">MFLVGVLSVQIQADLGFGPAVLGALAASFFAASAVSALSAGAMVRRWGSVLVVRLSALVSAAVMGIVAVAADGAVALIAALLAAGWANGVGQPASNDLIANAVPADRQGLAYGVKQAAIPMATLLAGVGIPLIAIPLGWRWAFGFAALLGLTVAATVPRGSLARADPAAMHSEAAGPFRRAPLVVLSFALMLGAAGGNSLGAFFVPTAVAAGIAPGAAGLLIAGASGAGILVRVLVGWLADRVRARWLLVVAVQLAVGSAAYALLATDSGALIGVAVLVAYCSGWAWAGLATYAVARMHPGMAARATSITQGGMGLGAALGPLSFGATVAATSYTVAWSALAALSLVAAVICVIARRMMLRERPALVAAQRQRRASDQRST</sequence>
<proteinExistence type="predicted"/>
<feature type="transmembrane region" description="Helical" evidence="5">
    <location>
        <begin position="217"/>
        <end position="240"/>
    </location>
</feature>
<feature type="transmembrane region" description="Helical" evidence="5">
    <location>
        <begin position="51"/>
        <end position="68"/>
    </location>
</feature>
<evidence type="ECO:0000256" key="4">
    <source>
        <dbReference type="ARBA" id="ARBA00023136"/>
    </source>
</evidence>
<feature type="transmembrane region" description="Helical" evidence="5">
    <location>
        <begin position="117"/>
        <end position="135"/>
    </location>
</feature>
<feature type="transmembrane region" description="Helical" evidence="5">
    <location>
        <begin position="141"/>
        <end position="162"/>
    </location>
</feature>
<dbReference type="InterPro" id="IPR011701">
    <property type="entry name" value="MFS"/>
</dbReference>
<feature type="transmembrane region" description="Helical" evidence="5">
    <location>
        <begin position="20"/>
        <end position="44"/>
    </location>
</feature>
<evidence type="ECO:0000259" key="6">
    <source>
        <dbReference type="PROSITE" id="PS50850"/>
    </source>
</evidence>
<name>A0A4Q7Y2E4_9ACTN</name>
<protein>
    <submittedName>
        <fullName evidence="7">Cyanate permease</fullName>
    </submittedName>
</protein>
<dbReference type="GO" id="GO:0022857">
    <property type="term" value="F:transmembrane transporter activity"/>
    <property type="evidence" value="ECO:0007669"/>
    <property type="project" value="InterPro"/>
</dbReference>
<evidence type="ECO:0000256" key="1">
    <source>
        <dbReference type="ARBA" id="ARBA00004651"/>
    </source>
</evidence>
<dbReference type="Proteomes" id="UP000292507">
    <property type="component" value="Unassembled WGS sequence"/>
</dbReference>